<reference evidence="2" key="1">
    <citation type="submission" date="2023-07" db="EMBL/GenBank/DDBJ databases">
        <title>Chromosome-level Genome Assembly of Striped Snakehead (Channa striata).</title>
        <authorList>
            <person name="Liu H."/>
        </authorList>
    </citation>
    <scope>NUCLEOTIDE SEQUENCE</scope>
    <source>
        <strain evidence="2">Gz</strain>
        <tissue evidence="2">Muscle</tissue>
    </source>
</reference>
<proteinExistence type="predicted"/>
<sequence length="115" mass="12802">MTLTLCLLSPIVVLLPLCPCLHVSPALELCVSRLQLLVLLTCPMFFCCFRCSVLFPLRFPLTPTGQGRWPPTLSLVLLEVSSVKGSFSSPLLPMACSRGICWVFFKCLYSLDFIM</sequence>
<evidence type="ECO:0000313" key="2">
    <source>
        <dbReference type="EMBL" id="KAK2844077.1"/>
    </source>
</evidence>
<keyword evidence="3" id="KW-1185">Reference proteome</keyword>
<gene>
    <name evidence="2" type="ORF">Q5P01_010736</name>
</gene>
<evidence type="ECO:0000313" key="3">
    <source>
        <dbReference type="Proteomes" id="UP001187415"/>
    </source>
</evidence>
<comment type="caution">
    <text evidence="2">The sequence shown here is derived from an EMBL/GenBank/DDBJ whole genome shotgun (WGS) entry which is preliminary data.</text>
</comment>
<name>A0AA88SPZ3_CHASR</name>
<accession>A0AA88SPZ3</accession>
<feature type="signal peptide" evidence="1">
    <location>
        <begin position="1"/>
        <end position="20"/>
    </location>
</feature>
<protein>
    <recommendedName>
        <fullName evidence="4">Secreted protein</fullName>
    </recommendedName>
</protein>
<feature type="chain" id="PRO_5041662040" description="Secreted protein" evidence="1">
    <location>
        <begin position="21"/>
        <end position="115"/>
    </location>
</feature>
<evidence type="ECO:0000256" key="1">
    <source>
        <dbReference type="SAM" id="SignalP"/>
    </source>
</evidence>
<dbReference type="EMBL" id="JAUPFM010000008">
    <property type="protein sequence ID" value="KAK2844077.1"/>
    <property type="molecule type" value="Genomic_DNA"/>
</dbReference>
<evidence type="ECO:0008006" key="4">
    <source>
        <dbReference type="Google" id="ProtNLM"/>
    </source>
</evidence>
<organism evidence="2 3">
    <name type="scientific">Channa striata</name>
    <name type="common">Snakehead murrel</name>
    <name type="synonym">Ophicephalus striatus</name>
    <dbReference type="NCBI Taxonomy" id="64152"/>
    <lineage>
        <taxon>Eukaryota</taxon>
        <taxon>Metazoa</taxon>
        <taxon>Chordata</taxon>
        <taxon>Craniata</taxon>
        <taxon>Vertebrata</taxon>
        <taxon>Euteleostomi</taxon>
        <taxon>Actinopterygii</taxon>
        <taxon>Neopterygii</taxon>
        <taxon>Teleostei</taxon>
        <taxon>Neoteleostei</taxon>
        <taxon>Acanthomorphata</taxon>
        <taxon>Anabantaria</taxon>
        <taxon>Anabantiformes</taxon>
        <taxon>Channoidei</taxon>
        <taxon>Channidae</taxon>
        <taxon>Channa</taxon>
    </lineage>
</organism>
<keyword evidence="1" id="KW-0732">Signal</keyword>
<dbReference type="Proteomes" id="UP001187415">
    <property type="component" value="Unassembled WGS sequence"/>
</dbReference>
<dbReference type="AlphaFoldDB" id="A0AA88SPZ3"/>